<reference evidence="10 11" key="1">
    <citation type="journal article" date="2016" name="Front. Microbiol.">
        <title>Genomic Resource of Rice Seed Associated Bacteria.</title>
        <authorList>
            <person name="Midha S."/>
            <person name="Bansal K."/>
            <person name="Sharma S."/>
            <person name="Kumar N."/>
            <person name="Patil P.P."/>
            <person name="Chaudhry V."/>
            <person name="Patil P.B."/>
        </authorList>
    </citation>
    <scope>NUCLEOTIDE SEQUENCE [LARGE SCALE GENOMIC DNA]</scope>
    <source>
        <strain evidence="10 11">NS96</strain>
    </source>
</reference>
<dbReference type="SUPFAM" id="SSF55073">
    <property type="entry name" value="Nucleotide cyclase"/>
    <property type="match status" value="1"/>
</dbReference>
<feature type="domain" description="MHYT" evidence="9">
    <location>
        <begin position="6"/>
        <end position="199"/>
    </location>
</feature>
<dbReference type="GO" id="GO:0071732">
    <property type="term" value="P:cellular response to nitric oxide"/>
    <property type="evidence" value="ECO:0007669"/>
    <property type="project" value="UniProtKB-ARBA"/>
</dbReference>
<dbReference type="InterPro" id="IPR000160">
    <property type="entry name" value="GGDEF_dom"/>
</dbReference>
<evidence type="ECO:0000256" key="1">
    <source>
        <dbReference type="ARBA" id="ARBA00001946"/>
    </source>
</evidence>
<evidence type="ECO:0000313" key="10">
    <source>
        <dbReference type="EMBL" id="KTT18248.1"/>
    </source>
</evidence>
<evidence type="ECO:0000256" key="4">
    <source>
        <dbReference type="ARBA" id="ARBA00022636"/>
    </source>
</evidence>
<keyword evidence="6" id="KW-0472">Membrane</keyword>
<dbReference type="Gene3D" id="3.30.70.270">
    <property type="match status" value="1"/>
</dbReference>
<dbReference type="PROSITE" id="PS50924">
    <property type="entry name" value="MHYT"/>
    <property type="match status" value="1"/>
</dbReference>
<dbReference type="InterPro" id="IPR001633">
    <property type="entry name" value="EAL_dom"/>
</dbReference>
<dbReference type="CDD" id="cd01948">
    <property type="entry name" value="EAL"/>
    <property type="match status" value="1"/>
</dbReference>
<proteinExistence type="predicted"/>
<comment type="cofactor">
    <cofactor evidence="1">
        <name>Mg(2+)</name>
        <dbReference type="ChEBI" id="CHEBI:18420"/>
    </cofactor>
</comment>
<evidence type="ECO:0000256" key="3">
    <source>
        <dbReference type="ARBA" id="ARBA00012282"/>
    </source>
</evidence>
<evidence type="ECO:0000259" key="8">
    <source>
        <dbReference type="PROSITE" id="PS50887"/>
    </source>
</evidence>
<evidence type="ECO:0000256" key="6">
    <source>
        <dbReference type="PROSITE-ProRule" id="PRU00244"/>
    </source>
</evidence>
<dbReference type="CDD" id="cd01949">
    <property type="entry name" value="GGDEF"/>
    <property type="match status" value="1"/>
</dbReference>
<feature type="transmembrane region" description="Helical" evidence="6">
    <location>
        <begin position="216"/>
        <end position="237"/>
    </location>
</feature>
<dbReference type="Pfam" id="PF00563">
    <property type="entry name" value="EAL"/>
    <property type="match status" value="1"/>
</dbReference>
<feature type="transmembrane region" description="Helical" evidence="6">
    <location>
        <begin position="38"/>
        <end position="56"/>
    </location>
</feature>
<evidence type="ECO:0000259" key="7">
    <source>
        <dbReference type="PROSITE" id="PS50883"/>
    </source>
</evidence>
<feature type="transmembrane region" description="Helical" evidence="6">
    <location>
        <begin position="109"/>
        <end position="129"/>
    </location>
</feature>
<feature type="domain" description="GGDEF" evidence="8">
    <location>
        <begin position="293"/>
        <end position="425"/>
    </location>
</feature>
<organism evidence="10 11">
    <name type="scientific">Pseudomonas parafulva</name>
    <dbReference type="NCBI Taxonomy" id="157782"/>
    <lineage>
        <taxon>Bacteria</taxon>
        <taxon>Pseudomonadati</taxon>
        <taxon>Pseudomonadota</taxon>
        <taxon>Gammaproteobacteria</taxon>
        <taxon>Pseudomonadales</taxon>
        <taxon>Pseudomonadaceae</taxon>
        <taxon>Pseudomonas</taxon>
    </lineage>
</organism>
<dbReference type="PROSITE" id="PS50887">
    <property type="entry name" value="GGDEF"/>
    <property type="match status" value="1"/>
</dbReference>
<keyword evidence="6" id="KW-1133">Transmembrane helix</keyword>
<dbReference type="GO" id="GO:0005886">
    <property type="term" value="C:plasma membrane"/>
    <property type="evidence" value="ECO:0007669"/>
    <property type="project" value="UniProtKB-SubCell"/>
</dbReference>
<dbReference type="FunFam" id="3.30.70.270:FF:000001">
    <property type="entry name" value="Diguanylate cyclase domain protein"/>
    <property type="match status" value="1"/>
</dbReference>
<dbReference type="GO" id="GO:0016301">
    <property type="term" value="F:kinase activity"/>
    <property type="evidence" value="ECO:0007669"/>
    <property type="project" value="UniProtKB-KW"/>
</dbReference>
<dbReference type="SMART" id="SM00052">
    <property type="entry name" value="EAL"/>
    <property type="match status" value="1"/>
</dbReference>
<keyword evidence="10" id="KW-0418">Kinase</keyword>
<dbReference type="RefSeq" id="WP_058638327.1">
    <property type="nucleotide sequence ID" value="NZ_LDSN01000021.1"/>
</dbReference>
<feature type="transmembrane region" description="Helical" evidence="6">
    <location>
        <begin position="6"/>
        <end position="26"/>
    </location>
</feature>
<dbReference type="GO" id="GO:0071111">
    <property type="term" value="F:cyclic-guanylate-specific phosphodiesterase activity"/>
    <property type="evidence" value="ECO:0007669"/>
    <property type="project" value="UniProtKB-EC"/>
</dbReference>
<dbReference type="SMART" id="SM00267">
    <property type="entry name" value="GGDEF"/>
    <property type="match status" value="1"/>
</dbReference>
<dbReference type="InterPro" id="IPR052155">
    <property type="entry name" value="Biofilm_reg_signaling"/>
</dbReference>
<evidence type="ECO:0000256" key="2">
    <source>
        <dbReference type="ARBA" id="ARBA00004533"/>
    </source>
</evidence>
<dbReference type="PROSITE" id="PS50883">
    <property type="entry name" value="EAL"/>
    <property type="match status" value="1"/>
</dbReference>
<evidence type="ECO:0000259" key="9">
    <source>
        <dbReference type="PROSITE" id="PS50924"/>
    </source>
</evidence>
<comment type="catalytic activity">
    <reaction evidence="5">
        <text>3',3'-c-di-GMP + H2O = 5'-phosphoguanylyl(3'-&gt;5')guanosine + H(+)</text>
        <dbReference type="Rhea" id="RHEA:24902"/>
        <dbReference type="ChEBI" id="CHEBI:15377"/>
        <dbReference type="ChEBI" id="CHEBI:15378"/>
        <dbReference type="ChEBI" id="CHEBI:58754"/>
        <dbReference type="ChEBI" id="CHEBI:58805"/>
        <dbReference type="EC" id="3.1.4.52"/>
    </reaction>
    <physiologicalReaction direction="left-to-right" evidence="5">
        <dbReference type="Rhea" id="RHEA:24903"/>
    </physiologicalReaction>
</comment>
<dbReference type="FunFam" id="3.20.20.450:FF:000001">
    <property type="entry name" value="Cyclic di-GMP phosphodiesterase yahA"/>
    <property type="match status" value="1"/>
</dbReference>
<dbReference type="PANTHER" id="PTHR44757:SF2">
    <property type="entry name" value="BIOFILM ARCHITECTURE MAINTENANCE PROTEIN MBAA"/>
    <property type="match status" value="1"/>
</dbReference>
<dbReference type="SUPFAM" id="SSF141868">
    <property type="entry name" value="EAL domain-like"/>
    <property type="match status" value="1"/>
</dbReference>
<evidence type="ECO:0000256" key="5">
    <source>
        <dbReference type="ARBA" id="ARBA00051114"/>
    </source>
</evidence>
<dbReference type="Proteomes" id="UP000071644">
    <property type="component" value="Unassembled WGS sequence"/>
</dbReference>
<dbReference type="EMBL" id="LDSN01000021">
    <property type="protein sequence ID" value="KTT18248.1"/>
    <property type="molecule type" value="Genomic_DNA"/>
</dbReference>
<gene>
    <name evidence="10" type="ORF">NS96R_09120</name>
</gene>
<feature type="transmembrane region" description="Helical" evidence="6">
    <location>
        <begin position="173"/>
        <end position="196"/>
    </location>
</feature>
<dbReference type="InterPro" id="IPR029787">
    <property type="entry name" value="Nucleotide_cyclase"/>
</dbReference>
<accession>A0AAJ0LKU4</accession>
<dbReference type="Pfam" id="PF03707">
    <property type="entry name" value="MHYT"/>
    <property type="match status" value="2"/>
</dbReference>
<name>A0AAJ0LKU4_9PSED</name>
<dbReference type="InterPro" id="IPR043128">
    <property type="entry name" value="Rev_trsase/Diguanyl_cyclase"/>
</dbReference>
<evidence type="ECO:0000313" key="11">
    <source>
        <dbReference type="Proteomes" id="UP000071644"/>
    </source>
</evidence>
<protein>
    <recommendedName>
        <fullName evidence="3">cyclic-guanylate-specific phosphodiesterase</fullName>
        <ecNumber evidence="3">3.1.4.52</ecNumber>
    </recommendedName>
</protein>
<dbReference type="EC" id="3.1.4.52" evidence="3"/>
<dbReference type="Pfam" id="PF00990">
    <property type="entry name" value="GGDEF"/>
    <property type="match status" value="1"/>
</dbReference>
<dbReference type="Gene3D" id="3.20.20.450">
    <property type="entry name" value="EAL domain"/>
    <property type="match status" value="1"/>
</dbReference>
<comment type="caution">
    <text evidence="10">The sequence shown here is derived from an EMBL/GenBank/DDBJ whole genome shotgun (WGS) entry which is preliminary data.</text>
</comment>
<feature type="transmembrane region" description="Helical" evidence="6">
    <location>
        <begin position="76"/>
        <end position="97"/>
    </location>
</feature>
<dbReference type="InterPro" id="IPR035919">
    <property type="entry name" value="EAL_sf"/>
</dbReference>
<keyword evidence="10" id="KW-0808">Transferase</keyword>
<keyword evidence="4" id="KW-0973">c-di-GMP</keyword>
<dbReference type="NCBIfam" id="TIGR00254">
    <property type="entry name" value="GGDEF"/>
    <property type="match status" value="1"/>
</dbReference>
<feature type="domain" description="EAL" evidence="7">
    <location>
        <begin position="434"/>
        <end position="688"/>
    </location>
</feature>
<dbReference type="PANTHER" id="PTHR44757">
    <property type="entry name" value="DIGUANYLATE CYCLASE DGCP"/>
    <property type="match status" value="1"/>
</dbReference>
<dbReference type="InterPro" id="IPR005330">
    <property type="entry name" value="MHYT_dom"/>
</dbReference>
<sequence length="690" mass="73817">MLTASYSSSLVLISLCVAILASYTALDLAGRIATARGYAASLWMIGGALAMGTGIWSMHFVGMLALQLPIELGYDLTLTACSLLIAVLSSGFALWLVSQPSLPALQLALGALIMGAGIASMHYTGMAALRMTPGIDYDPSLFLASLLIAVGASAAALWIAFRLRRQTPYVRQIRGLAAVLMGIAIVGMHYTGMAAAGFPQGSFCGALPDGLEGDGLVSLVLITTFAVLLVALLTSVLDARLEARTAALARSLTLANQELTQLALHDTLTGLPNRSLLADRIELAIAKVAEQGGCFALMFIDLDGFKPVNDAFGHHAGDLLLKAVATRLRGHLHSQDTLARIGGDEFVLLVELQDPSDAMNVAIKQVNLVSRPFKVAEHDLQLSASLGIVLYPGNGQDQHELLRNADAAMYHAKRVGKNGYSFFDASMNSNARQQLQLVQDLRLAVAAGQFRLHYQPKFDAKQCQPIGAEALLRWEHPQHGLLGPDRFISLAEKTGLIISIGDWVLDEACRQMRLWLDEGIEGWRIAVNLSAIQFCHAGLLDSVARALERHAVPANCLTLEITETTAMSDVEVSLTVLQQLSDMGVDLSIDDFGTGYSSLMYLKRLPANELKIDRGFVRELEDEGEDAAIVSAIVALGRALGLRIVAEGVETSGQQAFLTRLGCDALQGYLLGRPVPAEQLLESSPGPAMG</sequence>
<dbReference type="AlphaFoldDB" id="A0AAJ0LKU4"/>
<keyword evidence="6" id="KW-0812">Transmembrane</keyword>
<feature type="transmembrane region" description="Helical" evidence="6">
    <location>
        <begin position="141"/>
        <end position="161"/>
    </location>
</feature>
<comment type="subcellular location">
    <subcellularLocation>
        <location evidence="2">Cell inner membrane</location>
    </subcellularLocation>
</comment>